<dbReference type="EMBL" id="CP097507">
    <property type="protein sequence ID" value="URE02081.1"/>
    <property type="molecule type" value="Genomic_DNA"/>
</dbReference>
<proteinExistence type="inferred from homology"/>
<evidence type="ECO:0000256" key="6">
    <source>
        <dbReference type="ARBA" id="ARBA00023053"/>
    </source>
</evidence>
<dbReference type="GO" id="GO:0015297">
    <property type="term" value="F:antiporter activity"/>
    <property type="evidence" value="ECO:0007669"/>
    <property type="project" value="UniProtKB-KW"/>
</dbReference>
<keyword evidence="6" id="KW-0915">Sodium</keyword>
<feature type="transmembrane region" description="Helical" evidence="11">
    <location>
        <begin position="580"/>
        <end position="604"/>
    </location>
</feature>
<keyword evidence="8" id="KW-0739">Sodium transport</keyword>
<evidence type="ECO:0000313" key="13">
    <source>
        <dbReference type="EMBL" id="URE02081.1"/>
    </source>
</evidence>
<feature type="transmembrane region" description="Helical" evidence="11">
    <location>
        <begin position="286"/>
        <end position="313"/>
    </location>
</feature>
<evidence type="ECO:0000256" key="7">
    <source>
        <dbReference type="ARBA" id="ARBA00023136"/>
    </source>
</evidence>
<feature type="transmembrane region" description="Helical" evidence="11">
    <location>
        <begin position="216"/>
        <end position="233"/>
    </location>
</feature>
<keyword evidence="5 11" id="KW-1133">Transmembrane helix</keyword>
<evidence type="ECO:0000256" key="3">
    <source>
        <dbReference type="ARBA" id="ARBA00022449"/>
    </source>
</evidence>
<protein>
    <submittedName>
        <fullName evidence="13">Cation calcium exchanger</fullName>
    </submittedName>
</protein>
<dbReference type="InterPro" id="IPR051359">
    <property type="entry name" value="CaCA_antiporter"/>
</dbReference>
<keyword evidence="14" id="KW-1185">Reference proteome</keyword>
<dbReference type="Proteomes" id="UP001055439">
    <property type="component" value="Chromosome 5"/>
</dbReference>
<gene>
    <name evidence="13" type="ORF">MUK42_19731</name>
</gene>
<dbReference type="Pfam" id="PF01699">
    <property type="entry name" value="Na_Ca_ex"/>
    <property type="match status" value="2"/>
</dbReference>
<feature type="domain" description="Sodium/calcium exchanger membrane region" evidence="12">
    <location>
        <begin position="223"/>
        <end position="366"/>
    </location>
</feature>
<keyword evidence="4 11" id="KW-0812">Transmembrane</keyword>
<dbReference type="GO" id="GO:0006814">
    <property type="term" value="P:sodium ion transport"/>
    <property type="evidence" value="ECO:0007669"/>
    <property type="project" value="UniProtKB-KW"/>
</dbReference>
<dbReference type="OrthoDB" id="407410at2759"/>
<comment type="subcellular location">
    <subcellularLocation>
        <location evidence="1">Membrane</location>
        <topology evidence="1">Multi-pass membrane protein</topology>
    </subcellularLocation>
</comment>
<evidence type="ECO:0000259" key="12">
    <source>
        <dbReference type="Pfam" id="PF01699"/>
    </source>
</evidence>
<dbReference type="InterPro" id="IPR004837">
    <property type="entry name" value="NaCa_Exmemb"/>
</dbReference>
<evidence type="ECO:0000256" key="5">
    <source>
        <dbReference type="ARBA" id="ARBA00022989"/>
    </source>
</evidence>
<organism evidence="13 14">
    <name type="scientific">Musa troglodytarum</name>
    <name type="common">fe'i banana</name>
    <dbReference type="NCBI Taxonomy" id="320322"/>
    <lineage>
        <taxon>Eukaryota</taxon>
        <taxon>Viridiplantae</taxon>
        <taxon>Streptophyta</taxon>
        <taxon>Embryophyta</taxon>
        <taxon>Tracheophyta</taxon>
        <taxon>Spermatophyta</taxon>
        <taxon>Magnoliopsida</taxon>
        <taxon>Liliopsida</taxon>
        <taxon>Zingiberales</taxon>
        <taxon>Musaceae</taxon>
        <taxon>Musa</taxon>
    </lineage>
</organism>
<keyword evidence="3" id="KW-0050">Antiport</keyword>
<keyword evidence="7 11" id="KW-0472">Membrane</keyword>
<evidence type="ECO:0000256" key="9">
    <source>
        <dbReference type="ARBA" id="ARBA00038187"/>
    </source>
</evidence>
<keyword evidence="8" id="KW-0406">Ion transport</keyword>
<evidence type="ECO:0000256" key="1">
    <source>
        <dbReference type="ARBA" id="ARBA00004141"/>
    </source>
</evidence>
<feature type="compositionally biased region" description="Polar residues" evidence="10">
    <location>
        <begin position="32"/>
        <end position="49"/>
    </location>
</feature>
<dbReference type="GO" id="GO:0016020">
    <property type="term" value="C:membrane"/>
    <property type="evidence" value="ECO:0007669"/>
    <property type="project" value="UniProtKB-SubCell"/>
</dbReference>
<feature type="transmembrane region" description="Helical" evidence="11">
    <location>
        <begin position="351"/>
        <end position="373"/>
    </location>
</feature>
<evidence type="ECO:0000256" key="11">
    <source>
        <dbReference type="SAM" id="Phobius"/>
    </source>
</evidence>
<evidence type="ECO:0000313" key="14">
    <source>
        <dbReference type="Proteomes" id="UP001055439"/>
    </source>
</evidence>
<feature type="transmembrane region" description="Helical" evidence="11">
    <location>
        <begin position="668"/>
        <end position="686"/>
    </location>
</feature>
<sequence length="888" mass="95726">MTRSPPGVGPSPQGGKRLQDPGTGKRRRSPSGDASQTLISPQNPTTSRQIPIGPITSHPAEFDLSIRVPRIEKPGSSPGLVEMVERLRRRGGFHALLNCSCSLILLLFFCNREDVFRDPFLRKSSDFFPSWRIRGSNLQHRRRELHFGNASVAASGDASDGSELVGDPSAAGCSGLALREGFGAKCEFLRSNGQCGSGGFFNYLAFFYCTCGKLQALGYAVLALWLVGLFYLLGNTAADYFCCSLANLSGLLKLSPAVAGVTLLPLGNGAPDVFASIAAFMGSGGASGVGLNSVLGGATFVTCVVVGTVSFCVANKNVQIDRKCFIRDVSFFFLSLVSLSIILMIGKVSVWGAVMFVMIYVVYAFAVAANELLRKHAHRLKLESLTPLLPVRGSIFSYGSEEDLSIYGHFIDDCTSNDVPHLHALPQWLWASHVAIYSNQGFGCSSFEKPRPPWGRNDEKRADSKLLGKFFYILEVPLSLPRRLTIPVVEEERWSKVYAVASATLSPLLLVFLCGSHDNESSVFTATIYVIGALVGVVLGGLALLFTSHDHPPRRYLLLWVSGGFVMSIVWFYVVANELLALLVALGVILQINPSILGLTVLAWGNSMGDLMSNVALAMKGDDGVQVAMSGCYAGPMFNTLAGLGISMLLGACSARPESFVLPQDSSLVWTMAFLMAGLIWALFVLSRNDMRPSKTLGFGLIIMYLIFISIRVVAFCTSSICYSFTKGSLHGMIVNIYWLGIPQHVLGEWYPECTFFIINGSLVNVSRLLTPFTDSDTSTLMSTDGDCASATYAVRLGLLNQLFQSNLNGDSDTSTLMSTDGDCASATYAVHLGLLNQLFQSNLNGDSDTSTLMSTDGDCASATYAVRLGLLNQLFQSNLNGGSFSLT</sequence>
<keyword evidence="2" id="KW-0813">Transport</keyword>
<feature type="compositionally biased region" description="Low complexity" evidence="10">
    <location>
        <begin position="1"/>
        <end position="15"/>
    </location>
</feature>
<dbReference type="InterPro" id="IPR044880">
    <property type="entry name" value="NCX_ion-bd_dom_sf"/>
</dbReference>
<dbReference type="AlphaFoldDB" id="A0A9E7FTP7"/>
<feature type="region of interest" description="Disordered" evidence="10">
    <location>
        <begin position="1"/>
        <end position="55"/>
    </location>
</feature>
<feature type="transmembrane region" description="Helical" evidence="11">
    <location>
        <begin position="325"/>
        <end position="345"/>
    </location>
</feature>
<comment type="similarity">
    <text evidence="9">Belongs to the Ca(2+):cation antiporter (CaCA) (TC 2.A.19) family. Cation/calcium exchanger (CCX) subfamily.</text>
</comment>
<reference evidence="13" key="1">
    <citation type="submission" date="2022-05" db="EMBL/GenBank/DDBJ databases">
        <title>The Musa troglodytarum L. genome provides insights into the mechanism of non-climacteric behaviour and enrichment of carotenoids.</title>
        <authorList>
            <person name="Wang J."/>
        </authorList>
    </citation>
    <scope>NUCLEOTIDE SEQUENCE</scope>
    <source>
        <tissue evidence="13">Leaf</tissue>
    </source>
</reference>
<dbReference type="Gene3D" id="1.20.1420.30">
    <property type="entry name" value="NCX, central ion-binding region"/>
    <property type="match status" value="2"/>
</dbReference>
<feature type="transmembrane region" description="Helical" evidence="11">
    <location>
        <begin position="523"/>
        <end position="545"/>
    </location>
</feature>
<feature type="transmembrane region" description="Helical" evidence="11">
    <location>
        <begin position="557"/>
        <end position="574"/>
    </location>
</feature>
<feature type="transmembrane region" description="Helical" evidence="11">
    <location>
        <begin position="698"/>
        <end position="716"/>
    </location>
</feature>
<name>A0A9E7FTP7_9LILI</name>
<dbReference type="PANTHER" id="PTHR12266">
    <property type="entry name" value="NA+/CA2+ K+ INDEPENDENT EXCHANGER"/>
    <property type="match status" value="1"/>
</dbReference>
<dbReference type="PANTHER" id="PTHR12266:SF0">
    <property type="entry name" value="MITOCHONDRIAL SODIUM_CALCIUM EXCHANGER PROTEIN"/>
    <property type="match status" value="1"/>
</dbReference>
<feature type="transmembrane region" description="Helical" evidence="11">
    <location>
        <begin position="625"/>
        <end position="648"/>
    </location>
</feature>
<evidence type="ECO:0000256" key="10">
    <source>
        <dbReference type="SAM" id="MobiDB-lite"/>
    </source>
</evidence>
<accession>A0A9E7FTP7</accession>
<feature type="domain" description="Sodium/calcium exchanger membrane region" evidence="12">
    <location>
        <begin position="563"/>
        <end position="713"/>
    </location>
</feature>
<dbReference type="GO" id="GO:0008324">
    <property type="term" value="F:monoatomic cation transmembrane transporter activity"/>
    <property type="evidence" value="ECO:0007669"/>
    <property type="project" value="TreeGrafter"/>
</dbReference>
<evidence type="ECO:0000256" key="4">
    <source>
        <dbReference type="ARBA" id="ARBA00022692"/>
    </source>
</evidence>
<evidence type="ECO:0000256" key="8">
    <source>
        <dbReference type="ARBA" id="ARBA00023201"/>
    </source>
</evidence>
<evidence type="ECO:0000256" key="2">
    <source>
        <dbReference type="ARBA" id="ARBA00022448"/>
    </source>
</evidence>
<feature type="transmembrane region" description="Helical" evidence="11">
    <location>
        <begin position="245"/>
        <end position="266"/>
    </location>
</feature>